<reference evidence="1 2" key="1">
    <citation type="submission" date="2019-03" db="EMBL/GenBank/DDBJ databases">
        <title>Novel species of Flavobacterium.</title>
        <authorList>
            <person name="Liu Q."/>
            <person name="Xin Y.-H."/>
        </authorList>
    </citation>
    <scope>NUCLEOTIDE SEQUENCE [LARGE SCALE GENOMIC DNA]</scope>
    <source>
        <strain evidence="1 2">LB3P52</strain>
    </source>
</reference>
<accession>A0A4R5F3A8</accession>
<name>A0A4R5F3A8_9FLAO</name>
<keyword evidence="2" id="KW-1185">Reference proteome</keyword>
<proteinExistence type="predicted"/>
<protein>
    <submittedName>
        <fullName evidence="1">Uncharacterized protein</fullName>
    </submittedName>
</protein>
<dbReference type="RefSeq" id="WP_131917459.1">
    <property type="nucleotide sequence ID" value="NZ_SMLG01000018.1"/>
</dbReference>
<dbReference type="OrthoDB" id="881095at2"/>
<comment type="caution">
    <text evidence="1">The sequence shown here is derived from an EMBL/GenBank/DDBJ whole genome shotgun (WGS) entry which is preliminary data.</text>
</comment>
<evidence type="ECO:0000313" key="1">
    <source>
        <dbReference type="EMBL" id="TDE41691.1"/>
    </source>
</evidence>
<organism evidence="1 2">
    <name type="scientific">Flavobacterium rhamnosiphilum</name>
    <dbReference type="NCBI Taxonomy" id="2541724"/>
    <lineage>
        <taxon>Bacteria</taxon>
        <taxon>Pseudomonadati</taxon>
        <taxon>Bacteroidota</taxon>
        <taxon>Flavobacteriia</taxon>
        <taxon>Flavobacteriales</taxon>
        <taxon>Flavobacteriaceae</taxon>
        <taxon>Flavobacterium</taxon>
    </lineage>
</organism>
<dbReference type="AlphaFoldDB" id="A0A4R5F3A8"/>
<gene>
    <name evidence="1" type="ORF">E0I26_16060</name>
</gene>
<evidence type="ECO:0000313" key="2">
    <source>
        <dbReference type="Proteomes" id="UP000294814"/>
    </source>
</evidence>
<sequence>MSDKAPQFRGDKSDIVRPIYKLATIKQKTGMKYLQENLTFDFTNHNDNSEEFCTSIILKNIEVEFRINKKYFENEIIDWEFVKVFTLNFIKHFDFIFKKSKRIATILYNEYGNNVESTDAFNKDNCRFTNLLLVELLEPPRIFPYPKTSLNFIVDNIFDSEFTYLDSSCIFANYKEVSFVGVKASNMED</sequence>
<dbReference type="Proteomes" id="UP000294814">
    <property type="component" value="Unassembled WGS sequence"/>
</dbReference>
<dbReference type="EMBL" id="SMLG01000018">
    <property type="protein sequence ID" value="TDE41691.1"/>
    <property type="molecule type" value="Genomic_DNA"/>
</dbReference>